<name>I0JMG8_HALH3</name>
<evidence type="ECO:0000313" key="1">
    <source>
        <dbReference type="EMBL" id="CCG45338.1"/>
    </source>
</evidence>
<proteinExistence type="predicted"/>
<dbReference type="AlphaFoldDB" id="I0JMG8"/>
<accession>I0JMG8</accession>
<dbReference type="EMBL" id="HE717023">
    <property type="protein sequence ID" value="CCG45338.1"/>
    <property type="molecule type" value="Genomic_DNA"/>
</dbReference>
<reference evidence="1 2" key="1">
    <citation type="journal article" date="2013" name="Environ. Microbiol.">
        <title>Chloride and organic osmolytes: a hybrid strategy to cope with elevated salinities by the moderately halophilic, chloride-dependent bacterium Halobacillus halophilus.</title>
        <authorList>
            <person name="Saum S.H."/>
            <person name="Pfeiffer F."/>
            <person name="Palm P."/>
            <person name="Rampp M."/>
            <person name="Schuster S.C."/>
            <person name="Muller V."/>
            <person name="Oesterhelt D."/>
        </authorList>
    </citation>
    <scope>NUCLEOTIDE SEQUENCE [LARGE SCALE GENOMIC DNA]</scope>
    <source>
        <strain evidence="2">ATCC 35676 / DSM 2266 / JCM 20832 / KCTC 3685 / LMG 17431 / NBRC 102448 / NCIMB 2269</strain>
    </source>
</reference>
<sequence length="62" mass="7251">MITIIKKEVIKMTMLYSKARELFEEDYKNTPEAKGSQLSASTKVKRTKSGKLLMPFRKNKRK</sequence>
<protein>
    <submittedName>
        <fullName evidence="1">Uncharacterized protein</fullName>
    </submittedName>
</protein>
<dbReference type="Proteomes" id="UP000007397">
    <property type="component" value="Chromosome"/>
</dbReference>
<evidence type="ECO:0000313" key="2">
    <source>
        <dbReference type="Proteomes" id="UP000007397"/>
    </source>
</evidence>
<keyword evidence="2" id="KW-1185">Reference proteome</keyword>
<organism evidence="1 2">
    <name type="scientific">Halobacillus halophilus (strain ATCC 35676 / DSM 2266 / JCM 20832 / KCTC 3685 / LMG 17431 / NBRC 102448 / NCIMB 2269)</name>
    <name type="common">Sporosarcina halophila</name>
    <dbReference type="NCBI Taxonomy" id="866895"/>
    <lineage>
        <taxon>Bacteria</taxon>
        <taxon>Bacillati</taxon>
        <taxon>Bacillota</taxon>
        <taxon>Bacilli</taxon>
        <taxon>Bacillales</taxon>
        <taxon>Bacillaceae</taxon>
        <taxon>Halobacillus</taxon>
    </lineage>
</organism>
<dbReference type="KEGG" id="hhd:HBHAL_2991"/>
<gene>
    <name evidence="1" type="ordered locus">HBHAL_2991</name>
</gene>
<dbReference type="HOGENOM" id="CLU_3118454_0_0_9"/>
<dbReference type="PATRIC" id="fig|866895.3.peg.2008"/>